<dbReference type="PANTHER" id="PTHR24100">
    <property type="entry name" value="BUTYROPHILIN"/>
    <property type="match status" value="1"/>
</dbReference>
<feature type="domain" description="Butyrophilin subfamily 3 member A2-like Ig-C" evidence="5">
    <location>
        <begin position="58"/>
        <end position="134"/>
    </location>
</feature>
<evidence type="ECO:0000256" key="2">
    <source>
        <dbReference type="ARBA" id="ARBA00023136"/>
    </source>
</evidence>
<gene>
    <name evidence="6" type="ORF">H920_07824</name>
</gene>
<name>A0A091E6K3_FUKDA</name>
<dbReference type="InterPro" id="IPR050504">
    <property type="entry name" value="IgSF_BTN/MOG"/>
</dbReference>
<evidence type="ECO:0000256" key="4">
    <source>
        <dbReference type="SAM" id="MobiDB-lite"/>
    </source>
</evidence>
<evidence type="ECO:0000256" key="3">
    <source>
        <dbReference type="ARBA" id="ARBA00023319"/>
    </source>
</evidence>
<dbReference type="eggNOG" id="ENOG502SP2P">
    <property type="taxonomic scope" value="Eukaryota"/>
</dbReference>
<keyword evidence="7" id="KW-1185">Reference proteome</keyword>
<keyword evidence="2" id="KW-0472">Membrane</keyword>
<dbReference type="InterPro" id="IPR053896">
    <property type="entry name" value="BTN3A2-like_Ig-C"/>
</dbReference>
<evidence type="ECO:0000259" key="5">
    <source>
        <dbReference type="Pfam" id="PF22705"/>
    </source>
</evidence>
<dbReference type="EMBL" id="KN122382">
    <property type="protein sequence ID" value="KFO30721.1"/>
    <property type="molecule type" value="Genomic_DNA"/>
</dbReference>
<dbReference type="STRING" id="885580.ENSFDAP00000016367"/>
<organism evidence="6 7">
    <name type="scientific">Fukomys damarensis</name>
    <name type="common">Damaraland mole rat</name>
    <name type="synonym">Cryptomys damarensis</name>
    <dbReference type="NCBI Taxonomy" id="885580"/>
    <lineage>
        <taxon>Eukaryota</taxon>
        <taxon>Metazoa</taxon>
        <taxon>Chordata</taxon>
        <taxon>Craniata</taxon>
        <taxon>Vertebrata</taxon>
        <taxon>Euteleostomi</taxon>
        <taxon>Mammalia</taxon>
        <taxon>Eutheria</taxon>
        <taxon>Euarchontoglires</taxon>
        <taxon>Glires</taxon>
        <taxon>Rodentia</taxon>
        <taxon>Hystricomorpha</taxon>
        <taxon>Bathyergidae</taxon>
        <taxon>Fukomys</taxon>
    </lineage>
</organism>
<accession>A0A091E6K3</accession>
<evidence type="ECO:0000313" key="7">
    <source>
        <dbReference type="Proteomes" id="UP000028990"/>
    </source>
</evidence>
<dbReference type="InterPro" id="IPR036179">
    <property type="entry name" value="Ig-like_dom_sf"/>
</dbReference>
<dbReference type="PANTHER" id="PTHR24100:SF147">
    <property type="entry name" value="BUTYROPHILIN-LIKE 12"/>
    <property type="match status" value="1"/>
</dbReference>
<comment type="subcellular location">
    <subcellularLocation>
        <location evidence="1">Membrane</location>
    </subcellularLocation>
</comment>
<dbReference type="GO" id="GO:0009897">
    <property type="term" value="C:external side of plasma membrane"/>
    <property type="evidence" value="ECO:0007669"/>
    <property type="project" value="TreeGrafter"/>
</dbReference>
<dbReference type="AlphaFoldDB" id="A0A091E6K3"/>
<evidence type="ECO:0000313" key="6">
    <source>
        <dbReference type="EMBL" id="KFO30721.1"/>
    </source>
</evidence>
<dbReference type="Pfam" id="PF22705">
    <property type="entry name" value="C2-set_3"/>
    <property type="match status" value="1"/>
</dbReference>
<protein>
    <submittedName>
        <fullName evidence="6">V-set domain-containing T-cell activation inhibitor 1</fullName>
    </submittedName>
</protein>
<dbReference type="Gene3D" id="2.60.40.10">
    <property type="entry name" value="Immunoglobulins"/>
    <property type="match status" value="2"/>
</dbReference>
<dbReference type="GO" id="GO:0005102">
    <property type="term" value="F:signaling receptor binding"/>
    <property type="evidence" value="ECO:0007669"/>
    <property type="project" value="TreeGrafter"/>
</dbReference>
<dbReference type="GO" id="GO:0001817">
    <property type="term" value="P:regulation of cytokine production"/>
    <property type="evidence" value="ECO:0007669"/>
    <property type="project" value="TreeGrafter"/>
</dbReference>
<sequence length="170" mass="19616">MYEGRVSVDQNEISEGSLSLLLRNVGFMDEAMYKCSAITPDGRGESTIKLIVEDSEMPQVQFGKIDEEDVAICVSKGWYFAPNVTWLDRGEKDLSNHSTVEILEEQMNGLYRVYSVLKYPVKLNEKYVCHIKETDQNYKPFRMIRRYPSKYKPQGKSESCAPHHKQVSIH</sequence>
<evidence type="ECO:0000256" key="1">
    <source>
        <dbReference type="ARBA" id="ARBA00004370"/>
    </source>
</evidence>
<dbReference type="SUPFAM" id="SSF48726">
    <property type="entry name" value="Immunoglobulin"/>
    <property type="match status" value="2"/>
</dbReference>
<feature type="region of interest" description="Disordered" evidence="4">
    <location>
        <begin position="151"/>
        <end position="170"/>
    </location>
</feature>
<dbReference type="InterPro" id="IPR013783">
    <property type="entry name" value="Ig-like_fold"/>
</dbReference>
<dbReference type="Proteomes" id="UP000028990">
    <property type="component" value="Unassembled WGS sequence"/>
</dbReference>
<proteinExistence type="predicted"/>
<keyword evidence="3" id="KW-0393">Immunoglobulin domain</keyword>
<reference evidence="6 7" key="1">
    <citation type="submission" date="2013-11" db="EMBL/GenBank/DDBJ databases">
        <title>The Damaraland mole rat (Fukomys damarensis) genome and evolution of African mole rats.</title>
        <authorList>
            <person name="Gladyshev V.N."/>
            <person name="Fang X."/>
        </authorList>
    </citation>
    <scope>NUCLEOTIDE SEQUENCE [LARGE SCALE GENOMIC DNA]</scope>
    <source>
        <tissue evidence="6">Liver</tissue>
    </source>
</reference>
<dbReference type="GO" id="GO:0050852">
    <property type="term" value="P:T cell receptor signaling pathway"/>
    <property type="evidence" value="ECO:0007669"/>
    <property type="project" value="TreeGrafter"/>
</dbReference>